<name>A0A8J3IAC1_9CHLR</name>
<comment type="caution">
    <text evidence="4">The sequence shown here is derived from an EMBL/GenBank/DDBJ whole genome shotgun (WGS) entry which is preliminary data.</text>
</comment>
<dbReference type="AlphaFoldDB" id="A0A8J3IAC1"/>
<dbReference type="SUPFAM" id="SSF88713">
    <property type="entry name" value="Glycoside hydrolase/deacetylase"/>
    <property type="match status" value="1"/>
</dbReference>
<dbReference type="GO" id="GO:0046872">
    <property type="term" value="F:metal ion binding"/>
    <property type="evidence" value="ECO:0007669"/>
    <property type="project" value="UniProtKB-KW"/>
</dbReference>
<dbReference type="Gene3D" id="3.20.20.370">
    <property type="entry name" value="Glycoside hydrolase/deacetylase"/>
    <property type="match status" value="1"/>
</dbReference>
<dbReference type="PROSITE" id="PS51677">
    <property type="entry name" value="NODB"/>
    <property type="match status" value="1"/>
</dbReference>
<evidence type="ECO:0000256" key="1">
    <source>
        <dbReference type="ARBA" id="ARBA00022723"/>
    </source>
</evidence>
<evidence type="ECO:0000259" key="3">
    <source>
        <dbReference type="PROSITE" id="PS51677"/>
    </source>
</evidence>
<organism evidence="4 5">
    <name type="scientific">Ktedonospora formicarum</name>
    <dbReference type="NCBI Taxonomy" id="2778364"/>
    <lineage>
        <taxon>Bacteria</taxon>
        <taxon>Bacillati</taxon>
        <taxon>Chloroflexota</taxon>
        <taxon>Ktedonobacteria</taxon>
        <taxon>Ktedonobacterales</taxon>
        <taxon>Ktedonobacteraceae</taxon>
        <taxon>Ktedonospora</taxon>
    </lineage>
</organism>
<dbReference type="Pfam" id="PF01522">
    <property type="entry name" value="Polysacc_deac_1"/>
    <property type="match status" value="1"/>
</dbReference>
<evidence type="ECO:0000313" key="4">
    <source>
        <dbReference type="EMBL" id="GHO48394.1"/>
    </source>
</evidence>
<keyword evidence="2" id="KW-0378">Hydrolase</keyword>
<dbReference type="Proteomes" id="UP000612362">
    <property type="component" value="Unassembled WGS sequence"/>
</dbReference>
<dbReference type="RefSeq" id="WP_220197611.1">
    <property type="nucleotide sequence ID" value="NZ_BNJF01000004.1"/>
</dbReference>
<proteinExistence type="predicted"/>
<dbReference type="PANTHER" id="PTHR10587">
    <property type="entry name" value="GLYCOSYL TRANSFERASE-RELATED"/>
    <property type="match status" value="1"/>
</dbReference>
<dbReference type="GO" id="GO:0016020">
    <property type="term" value="C:membrane"/>
    <property type="evidence" value="ECO:0007669"/>
    <property type="project" value="TreeGrafter"/>
</dbReference>
<feature type="domain" description="NodB homology" evidence="3">
    <location>
        <begin position="9"/>
        <end position="190"/>
    </location>
</feature>
<dbReference type="CDD" id="cd10917">
    <property type="entry name" value="CE4_NodB_like_6s_7s"/>
    <property type="match status" value="1"/>
</dbReference>
<dbReference type="PANTHER" id="PTHR10587:SF133">
    <property type="entry name" value="CHITIN DEACETYLASE 1-RELATED"/>
    <property type="match status" value="1"/>
</dbReference>
<evidence type="ECO:0000256" key="2">
    <source>
        <dbReference type="ARBA" id="ARBA00022801"/>
    </source>
</evidence>
<keyword evidence="5" id="KW-1185">Reference proteome</keyword>
<dbReference type="EMBL" id="BNJF01000004">
    <property type="protein sequence ID" value="GHO48394.1"/>
    <property type="molecule type" value="Genomic_DNA"/>
</dbReference>
<dbReference type="GO" id="GO:0016810">
    <property type="term" value="F:hydrolase activity, acting on carbon-nitrogen (but not peptide) bonds"/>
    <property type="evidence" value="ECO:0007669"/>
    <property type="project" value="InterPro"/>
</dbReference>
<dbReference type="InterPro" id="IPR011330">
    <property type="entry name" value="Glyco_hydro/deAcase_b/a-brl"/>
</dbReference>
<dbReference type="InterPro" id="IPR002509">
    <property type="entry name" value="NODB_dom"/>
</dbReference>
<keyword evidence="1" id="KW-0479">Metal-binding</keyword>
<dbReference type="InterPro" id="IPR050248">
    <property type="entry name" value="Polysacc_deacetylase_ArnD"/>
</dbReference>
<evidence type="ECO:0000313" key="5">
    <source>
        <dbReference type="Proteomes" id="UP000612362"/>
    </source>
</evidence>
<reference evidence="4" key="1">
    <citation type="submission" date="2020-10" db="EMBL/GenBank/DDBJ databases">
        <title>Taxonomic study of unclassified bacteria belonging to the class Ktedonobacteria.</title>
        <authorList>
            <person name="Yabe S."/>
            <person name="Wang C.M."/>
            <person name="Zheng Y."/>
            <person name="Sakai Y."/>
            <person name="Cavaletti L."/>
            <person name="Monciardini P."/>
            <person name="Donadio S."/>
        </authorList>
    </citation>
    <scope>NUCLEOTIDE SEQUENCE</scope>
    <source>
        <strain evidence="4">SOSP1-1</strain>
    </source>
</reference>
<accession>A0A8J3IAC1</accession>
<dbReference type="GO" id="GO:0005975">
    <property type="term" value="P:carbohydrate metabolic process"/>
    <property type="evidence" value="ECO:0007669"/>
    <property type="project" value="InterPro"/>
</dbReference>
<gene>
    <name evidence="4" type="ORF">KSX_65570</name>
</gene>
<sequence length="201" mass="22070">MTHGNRALPKVALTFDDGPGIYTQQILAILEKYSVQATFFFIGQNVAQYPMYVRRTLTGGHAIGNHTFTHPHLPTLPSTAIYEELARTQSSILSVAETITTIFRPPYGEYTPKVITIANQLDLTVITWSADASDWHDPQPSSTQIAESILDAADNGAIFLLHEGNGNRANTVAALPTIIEGLQERGLQLVTIPQMLTDLKR</sequence>
<protein>
    <recommendedName>
        <fullName evidence="3">NodB homology domain-containing protein</fullName>
    </recommendedName>
</protein>